<dbReference type="PROSITE" id="PS50222">
    <property type="entry name" value="EF_HAND_2"/>
    <property type="match status" value="2"/>
</dbReference>
<dbReference type="Pfam" id="PF13202">
    <property type="entry name" value="EF-hand_5"/>
    <property type="match status" value="1"/>
</dbReference>
<dbReference type="InterPro" id="IPR002048">
    <property type="entry name" value="EF_hand_dom"/>
</dbReference>
<comment type="caution">
    <text evidence="3">The sequence shown here is derived from an EMBL/GenBank/DDBJ whole genome shotgun (WGS) entry which is preliminary data.</text>
</comment>
<organism evidence="3 4">
    <name type="scientific">Saponaria officinalis</name>
    <name type="common">Common soapwort</name>
    <name type="synonym">Lychnis saponaria</name>
    <dbReference type="NCBI Taxonomy" id="3572"/>
    <lineage>
        <taxon>Eukaryota</taxon>
        <taxon>Viridiplantae</taxon>
        <taxon>Streptophyta</taxon>
        <taxon>Embryophyta</taxon>
        <taxon>Tracheophyta</taxon>
        <taxon>Spermatophyta</taxon>
        <taxon>Magnoliopsida</taxon>
        <taxon>eudicotyledons</taxon>
        <taxon>Gunneridae</taxon>
        <taxon>Pentapetalae</taxon>
        <taxon>Caryophyllales</taxon>
        <taxon>Caryophyllaceae</taxon>
        <taxon>Caryophylleae</taxon>
        <taxon>Saponaria</taxon>
    </lineage>
</organism>
<dbReference type="PROSITE" id="PS00018">
    <property type="entry name" value="EF_HAND_1"/>
    <property type="match status" value="2"/>
</dbReference>
<proteinExistence type="predicted"/>
<keyword evidence="4" id="KW-1185">Reference proteome</keyword>
<dbReference type="Pfam" id="PF13405">
    <property type="entry name" value="EF-hand_6"/>
    <property type="match status" value="1"/>
</dbReference>
<reference evidence="3" key="1">
    <citation type="submission" date="2024-03" db="EMBL/GenBank/DDBJ databases">
        <title>WGS assembly of Saponaria officinalis var. Norfolk2.</title>
        <authorList>
            <person name="Jenkins J."/>
            <person name="Shu S."/>
            <person name="Grimwood J."/>
            <person name="Barry K."/>
            <person name="Goodstein D."/>
            <person name="Schmutz J."/>
            <person name="Leebens-Mack J."/>
            <person name="Osbourn A."/>
        </authorList>
    </citation>
    <scope>NUCLEOTIDE SEQUENCE [LARGE SCALE GENOMIC DNA]</scope>
    <source>
        <strain evidence="3">JIC</strain>
    </source>
</reference>
<dbReference type="InterPro" id="IPR044590">
    <property type="entry name" value="CML48/49/50"/>
</dbReference>
<evidence type="ECO:0000259" key="2">
    <source>
        <dbReference type="PROSITE" id="PS50222"/>
    </source>
</evidence>
<accession>A0AAW1GKR7</accession>
<dbReference type="AlphaFoldDB" id="A0AAW1GKR7"/>
<protein>
    <recommendedName>
        <fullName evidence="2">EF-hand domain-containing protein</fullName>
    </recommendedName>
</protein>
<dbReference type="PANTHER" id="PTHR46824:SF1">
    <property type="entry name" value="CALCIUM-BINDING PROTEIN CML49-RELATED"/>
    <property type="match status" value="1"/>
</dbReference>
<feature type="domain" description="EF-hand" evidence="2">
    <location>
        <begin position="8"/>
        <end position="43"/>
    </location>
</feature>
<dbReference type="InterPro" id="IPR011992">
    <property type="entry name" value="EF-hand-dom_pair"/>
</dbReference>
<evidence type="ECO:0000313" key="4">
    <source>
        <dbReference type="Proteomes" id="UP001443914"/>
    </source>
</evidence>
<dbReference type="SMART" id="SM00054">
    <property type="entry name" value="EFh"/>
    <property type="match status" value="2"/>
</dbReference>
<dbReference type="GO" id="GO:0005509">
    <property type="term" value="F:calcium ion binding"/>
    <property type="evidence" value="ECO:0007669"/>
    <property type="project" value="InterPro"/>
</dbReference>
<dbReference type="PANTHER" id="PTHR46824">
    <property type="entry name" value="CALCIUM-BINDING PROTEIN CML48-RELATED"/>
    <property type="match status" value="1"/>
</dbReference>
<name>A0AAW1GKR7_SAPOF</name>
<feature type="domain" description="EF-hand" evidence="2">
    <location>
        <begin position="74"/>
        <end position="109"/>
    </location>
</feature>
<dbReference type="SUPFAM" id="SSF47473">
    <property type="entry name" value="EF-hand"/>
    <property type="match status" value="1"/>
</dbReference>
<keyword evidence="1" id="KW-0106">Calcium</keyword>
<gene>
    <name evidence="3" type="ORF">RND81_14G038000</name>
</gene>
<sequence length="182" mass="20283">MRSHFPPGTEPKIIDCFNRIDKDGDGVIDDMELQSVLSSNNNNFSMSTVHLLMFKFNHSNIRVLSPKEFVALVESLRRWRAMFKRFDRDRNGSIDSSELGKALMSLGFGVSPLIVNTLISKFSKSGATSLPYDCFIEFCLLATELFEICNEKADNGTASSGSMDLGTGVLRKYGIICNFFLG</sequence>
<evidence type="ECO:0000256" key="1">
    <source>
        <dbReference type="ARBA" id="ARBA00022837"/>
    </source>
</evidence>
<dbReference type="Gene3D" id="1.10.238.10">
    <property type="entry name" value="EF-hand"/>
    <property type="match status" value="1"/>
</dbReference>
<dbReference type="EMBL" id="JBDFQZ010000014">
    <property type="protein sequence ID" value="KAK9664386.1"/>
    <property type="molecule type" value="Genomic_DNA"/>
</dbReference>
<evidence type="ECO:0000313" key="3">
    <source>
        <dbReference type="EMBL" id="KAK9664386.1"/>
    </source>
</evidence>
<dbReference type="InterPro" id="IPR018247">
    <property type="entry name" value="EF_Hand_1_Ca_BS"/>
</dbReference>
<dbReference type="Proteomes" id="UP001443914">
    <property type="component" value="Unassembled WGS sequence"/>
</dbReference>